<evidence type="ECO:0000313" key="2">
    <source>
        <dbReference type="EMBL" id="KAK9872376.1"/>
    </source>
</evidence>
<comment type="caution">
    <text evidence="2">The sequence shown here is derived from an EMBL/GenBank/DDBJ whole genome shotgun (WGS) entry which is preliminary data.</text>
</comment>
<feature type="domain" description="CHK kinase-like" evidence="1">
    <location>
        <begin position="125"/>
        <end position="321"/>
    </location>
</feature>
<sequence length="408" mass="47761">MDKVLQQRVKKWINEVFVDQNWDNFELEFPNYDITGGSIADMIQVKVIAEQAGTKTNLDLIIKKSKDSNIAQDTLNLNRAYLNEINMYSKFVPYLRQFAEERNSEPFENLPKCFGTIAKEGEYVIILDNLKSKGFKTRELEHSHDMHHTKLVLEAYAKWHALCLALRDQKPSVFEEFKHSCKSYLDADSKMFQYLVATVHKELELVSQIYLERNDSLTAEKLKMLKIRYKDLMEDRMINKNEQYIVIGHGDCWNNNYLFRYNDIEKNPDKVAVIDWQFGVCGSPLTDVTAYIFSCCSTSEIERIDEMLQFYYETLSKKLRKLNSDPDKCFSWDICQKSFLRYAPIGIAGMPMFVKVSCTEKSNNSYDIEQATEEGDFSNIFEGKLRDPEDYFNKIDGILKFCIKQNYI</sequence>
<proteinExistence type="predicted"/>
<dbReference type="InterPro" id="IPR011009">
    <property type="entry name" value="Kinase-like_dom_sf"/>
</dbReference>
<protein>
    <recommendedName>
        <fullName evidence="1">CHK kinase-like domain-containing protein</fullName>
    </recommendedName>
</protein>
<evidence type="ECO:0000313" key="3">
    <source>
        <dbReference type="Proteomes" id="UP001431783"/>
    </source>
</evidence>
<evidence type="ECO:0000259" key="1">
    <source>
        <dbReference type="SMART" id="SM00587"/>
    </source>
</evidence>
<dbReference type="Proteomes" id="UP001431783">
    <property type="component" value="Unassembled WGS sequence"/>
</dbReference>
<dbReference type="InterPro" id="IPR015897">
    <property type="entry name" value="CHK_kinase-like"/>
</dbReference>
<organism evidence="2 3">
    <name type="scientific">Henosepilachna vigintioctopunctata</name>
    <dbReference type="NCBI Taxonomy" id="420089"/>
    <lineage>
        <taxon>Eukaryota</taxon>
        <taxon>Metazoa</taxon>
        <taxon>Ecdysozoa</taxon>
        <taxon>Arthropoda</taxon>
        <taxon>Hexapoda</taxon>
        <taxon>Insecta</taxon>
        <taxon>Pterygota</taxon>
        <taxon>Neoptera</taxon>
        <taxon>Endopterygota</taxon>
        <taxon>Coleoptera</taxon>
        <taxon>Polyphaga</taxon>
        <taxon>Cucujiformia</taxon>
        <taxon>Coccinelloidea</taxon>
        <taxon>Coccinellidae</taxon>
        <taxon>Epilachninae</taxon>
        <taxon>Epilachnini</taxon>
        <taxon>Henosepilachna</taxon>
    </lineage>
</organism>
<dbReference type="InterPro" id="IPR004119">
    <property type="entry name" value="EcKL"/>
</dbReference>
<keyword evidence="3" id="KW-1185">Reference proteome</keyword>
<dbReference type="SUPFAM" id="SSF56112">
    <property type="entry name" value="Protein kinase-like (PK-like)"/>
    <property type="match status" value="1"/>
</dbReference>
<gene>
    <name evidence="2" type="ORF">WA026_017834</name>
</gene>
<dbReference type="PANTHER" id="PTHR11012">
    <property type="entry name" value="PROTEIN KINASE-LIKE DOMAIN-CONTAINING"/>
    <property type="match status" value="1"/>
</dbReference>
<dbReference type="Pfam" id="PF02958">
    <property type="entry name" value="EcKL"/>
    <property type="match status" value="1"/>
</dbReference>
<accession>A0AAW1TW97</accession>
<name>A0AAW1TW97_9CUCU</name>
<dbReference type="Gene3D" id="3.90.1200.10">
    <property type="match status" value="1"/>
</dbReference>
<dbReference type="AlphaFoldDB" id="A0AAW1TW97"/>
<dbReference type="EMBL" id="JARQZJ010000011">
    <property type="protein sequence ID" value="KAK9872376.1"/>
    <property type="molecule type" value="Genomic_DNA"/>
</dbReference>
<dbReference type="PANTHER" id="PTHR11012:SF30">
    <property type="entry name" value="PROTEIN KINASE-LIKE DOMAIN-CONTAINING"/>
    <property type="match status" value="1"/>
</dbReference>
<dbReference type="SMART" id="SM00587">
    <property type="entry name" value="CHK"/>
    <property type="match status" value="1"/>
</dbReference>
<reference evidence="2 3" key="1">
    <citation type="submission" date="2023-03" db="EMBL/GenBank/DDBJ databases">
        <title>Genome insight into feeding habits of ladybird beetles.</title>
        <authorList>
            <person name="Li H.-S."/>
            <person name="Huang Y.-H."/>
            <person name="Pang H."/>
        </authorList>
    </citation>
    <scope>NUCLEOTIDE SEQUENCE [LARGE SCALE GENOMIC DNA]</scope>
    <source>
        <strain evidence="2">SYSU_2023b</strain>
        <tissue evidence="2">Whole body</tissue>
    </source>
</reference>